<dbReference type="PROSITE" id="PS50075">
    <property type="entry name" value="CARRIER"/>
    <property type="match status" value="1"/>
</dbReference>
<evidence type="ECO:0000313" key="3">
    <source>
        <dbReference type="Proteomes" id="UP000548632"/>
    </source>
</evidence>
<dbReference type="InterPro" id="IPR009081">
    <property type="entry name" value="PP-bd_ACP"/>
</dbReference>
<dbReference type="NCBIfam" id="NF006617">
    <property type="entry name" value="PRK09184.1"/>
    <property type="match status" value="1"/>
</dbReference>
<protein>
    <submittedName>
        <fullName evidence="2">Acyl carrier protein</fullName>
    </submittedName>
</protein>
<dbReference type="Pfam" id="PF00550">
    <property type="entry name" value="PP-binding"/>
    <property type="match status" value="1"/>
</dbReference>
<dbReference type="Gene3D" id="1.10.1200.10">
    <property type="entry name" value="ACP-like"/>
    <property type="match status" value="1"/>
</dbReference>
<feature type="domain" description="Carrier" evidence="1">
    <location>
        <begin position="4"/>
        <end position="86"/>
    </location>
</feature>
<dbReference type="EMBL" id="JABVCQ010000026">
    <property type="protein sequence ID" value="MBB1126791.1"/>
    <property type="molecule type" value="Genomic_DNA"/>
</dbReference>
<dbReference type="RefSeq" id="WP_182584422.1">
    <property type="nucleotide sequence ID" value="NZ_JABVCQ010000026.1"/>
</dbReference>
<dbReference type="SUPFAM" id="SSF47336">
    <property type="entry name" value="ACP-like"/>
    <property type="match status" value="1"/>
</dbReference>
<comment type="caution">
    <text evidence="2">The sequence shown here is derived from an EMBL/GenBank/DDBJ whole genome shotgun (WGS) entry which is preliminary data.</text>
</comment>
<evidence type="ECO:0000259" key="1">
    <source>
        <dbReference type="PROSITE" id="PS50075"/>
    </source>
</evidence>
<proteinExistence type="predicted"/>
<reference evidence="2 3" key="1">
    <citation type="journal article" date="2020" name="Arch. Microbiol.">
        <title>The genome sequence of the giant phototrophic gammaproteobacterium Thiospirillum jenense gives insight into its physiological properties and phylogenetic relationships.</title>
        <authorList>
            <person name="Imhoff J.F."/>
            <person name="Meyer T.E."/>
            <person name="Kyndt J.A."/>
        </authorList>
    </citation>
    <scope>NUCLEOTIDE SEQUENCE [LARGE SCALE GENOMIC DNA]</scope>
    <source>
        <strain evidence="2 3">DSM 216</strain>
    </source>
</reference>
<keyword evidence="3" id="KW-1185">Reference proteome</keyword>
<gene>
    <name evidence="2" type="ORF">HUK38_11205</name>
</gene>
<organism evidence="2 3">
    <name type="scientific">Thiospirillum jenense</name>
    <dbReference type="NCBI Taxonomy" id="1653858"/>
    <lineage>
        <taxon>Bacteria</taxon>
        <taxon>Pseudomonadati</taxon>
        <taxon>Pseudomonadota</taxon>
        <taxon>Gammaproteobacteria</taxon>
        <taxon>Chromatiales</taxon>
        <taxon>Chromatiaceae</taxon>
        <taxon>Thiospirillum</taxon>
    </lineage>
</organism>
<dbReference type="Proteomes" id="UP000548632">
    <property type="component" value="Unassembled WGS sequence"/>
</dbReference>
<accession>A0A839HDT8</accession>
<dbReference type="AlphaFoldDB" id="A0A839HDT8"/>
<evidence type="ECO:0000313" key="2">
    <source>
        <dbReference type="EMBL" id="MBB1126791.1"/>
    </source>
</evidence>
<dbReference type="InterPro" id="IPR036736">
    <property type="entry name" value="ACP-like_sf"/>
</dbReference>
<sequence length="88" mass="9568">MLLTPTIEQVERLLIDTLHLAETGVTNIDPDLVLFGTGLGLDSIDALELALAINKEYGVTLKSDDADIVQIFSTLRTLTTYIQAHIAT</sequence>
<name>A0A839HDT8_9GAMM</name>